<organism evidence="2 3">
    <name type="scientific">Bacillus bingmayongensis</name>
    <dbReference type="NCBI Taxonomy" id="1150157"/>
    <lineage>
        <taxon>Bacteria</taxon>
        <taxon>Bacillati</taxon>
        <taxon>Bacillota</taxon>
        <taxon>Bacilli</taxon>
        <taxon>Bacillales</taxon>
        <taxon>Bacillaceae</taxon>
        <taxon>Bacillus</taxon>
    </lineage>
</organism>
<feature type="transmembrane region" description="Helical" evidence="1">
    <location>
        <begin position="21"/>
        <end position="53"/>
    </location>
</feature>
<protein>
    <submittedName>
        <fullName evidence="2">DUF975 family protein</fullName>
    </submittedName>
</protein>
<feature type="transmembrane region" description="Helical" evidence="1">
    <location>
        <begin position="136"/>
        <end position="157"/>
    </location>
</feature>
<sequence length="252" mass="28521">MISNLKKAALSSLKGSWGLGAGVTLLYFVIPAIGMFIIGSIIFLLFSLSLAMINPDAFVYYSVTGETQMDTTAAFFVGLATFIMWVIIIFVFTAIQGMMHYGYCNFTLRLAKKESTKVGNLFEGFQRNNLFKSMKLAILQAIYIFLWSLLLVIPGIIKFFSYSMAYYILLENPECTASEAIKKSKEMMKGHKLDLFILWLSFIGWFILGSILGMFTLSLPYLWISPYYTTTVSHFYLTLVNRNNIVGEKTVN</sequence>
<evidence type="ECO:0000313" key="3">
    <source>
        <dbReference type="Proteomes" id="UP001291930"/>
    </source>
</evidence>
<dbReference type="PANTHER" id="PTHR40076">
    <property type="entry name" value="MEMBRANE PROTEIN-RELATED"/>
    <property type="match status" value="1"/>
</dbReference>
<dbReference type="Pfam" id="PF06161">
    <property type="entry name" value="DUF975"/>
    <property type="match status" value="1"/>
</dbReference>
<dbReference type="RefSeq" id="WP_374218270.1">
    <property type="nucleotide sequence ID" value="NZ_JAXOVW010000034.1"/>
</dbReference>
<feature type="transmembrane region" description="Helical" evidence="1">
    <location>
        <begin position="196"/>
        <end position="224"/>
    </location>
</feature>
<dbReference type="InterPro" id="IPR010380">
    <property type="entry name" value="DUF975"/>
</dbReference>
<feature type="transmembrane region" description="Helical" evidence="1">
    <location>
        <begin position="73"/>
        <end position="95"/>
    </location>
</feature>
<comment type="caution">
    <text evidence="2">The sequence shown here is derived from an EMBL/GenBank/DDBJ whole genome shotgun (WGS) entry which is preliminary data.</text>
</comment>
<dbReference type="EMBL" id="JAXOVW010000034">
    <property type="protein sequence ID" value="MDZ5608548.1"/>
    <property type="molecule type" value="Genomic_DNA"/>
</dbReference>
<proteinExistence type="predicted"/>
<evidence type="ECO:0000256" key="1">
    <source>
        <dbReference type="SAM" id="Phobius"/>
    </source>
</evidence>
<accession>A0ABU5JYN9</accession>
<dbReference type="PANTHER" id="PTHR40076:SF1">
    <property type="entry name" value="MEMBRANE PROTEIN"/>
    <property type="match status" value="1"/>
</dbReference>
<name>A0ABU5JYN9_9BACI</name>
<keyword evidence="1" id="KW-0472">Membrane</keyword>
<keyword evidence="1" id="KW-0812">Transmembrane</keyword>
<keyword evidence="1" id="KW-1133">Transmembrane helix</keyword>
<gene>
    <name evidence="2" type="ORF">U2I54_15960</name>
</gene>
<keyword evidence="3" id="KW-1185">Reference proteome</keyword>
<evidence type="ECO:0000313" key="2">
    <source>
        <dbReference type="EMBL" id="MDZ5608548.1"/>
    </source>
</evidence>
<dbReference type="Proteomes" id="UP001291930">
    <property type="component" value="Unassembled WGS sequence"/>
</dbReference>
<reference evidence="3" key="1">
    <citation type="submission" date="2023-11" db="EMBL/GenBank/DDBJ databases">
        <title>Genome Sequence of Bacillus pseudomycoides stain BUPM19.</title>
        <authorList>
            <person name="Farhat A."/>
        </authorList>
    </citation>
    <scope>NUCLEOTIDE SEQUENCE [LARGE SCALE GENOMIC DNA]</scope>
    <source>
        <strain evidence="3">BUPM19</strain>
    </source>
</reference>